<dbReference type="InterPro" id="IPR045055">
    <property type="entry name" value="DNA2/NAM7-like"/>
</dbReference>
<dbReference type="InterPro" id="IPR027417">
    <property type="entry name" value="P-loop_NTPase"/>
</dbReference>
<dbReference type="InterPro" id="IPR041679">
    <property type="entry name" value="DNA2/NAM7-like_C"/>
</dbReference>
<dbReference type="SMART" id="SM00382">
    <property type="entry name" value="AAA"/>
    <property type="match status" value="1"/>
</dbReference>
<feature type="domain" description="AAA+ ATPase" evidence="1">
    <location>
        <begin position="273"/>
        <end position="745"/>
    </location>
</feature>
<dbReference type="InterPro" id="IPR016834">
    <property type="entry name" value="UCP026306"/>
</dbReference>
<reference evidence="2 3" key="1">
    <citation type="submission" date="2019-03" db="EMBL/GenBank/DDBJ databases">
        <title>Genome sequence of Thiobacillaceae bacterium LSR1, a sulfur-oxidizing bacterium isolated from freshwater sediment.</title>
        <authorList>
            <person name="Li S."/>
        </authorList>
    </citation>
    <scope>NUCLEOTIDE SEQUENCE [LARGE SCALE GENOMIC DNA]</scope>
    <source>
        <strain evidence="2 3">LSR1</strain>
    </source>
</reference>
<dbReference type="OrthoDB" id="9757917at2"/>
<proteinExistence type="predicted"/>
<evidence type="ECO:0000313" key="2">
    <source>
        <dbReference type="EMBL" id="TCJ14923.1"/>
    </source>
</evidence>
<keyword evidence="3" id="KW-1185">Reference proteome</keyword>
<dbReference type="SUPFAM" id="SSF56024">
    <property type="entry name" value="Phospholipase D/nuclease"/>
    <property type="match status" value="1"/>
</dbReference>
<sequence>MNNTNKYAAYWRHSLADAELGKGAWKRAELDKEFTARPSDSLTNGVLDEDTLAALFKGEPDHIEAVDLIIKPWAFVQQFAHGKRPGGGLPEIVTPLSCTVRANRSGEMLPSGKTVIARDILDPVDRGAFAIGQVSAMDEYLTRHGHSINPEDDRPHAVIWKEYLNYCTQFMNAVIGDWPQDTDKHVKAGTWYLKKVDNTGSPSKHIIAVYDDICQTTPDAPLFATYALDRTTPDEPCRASEATFGKRLGHSGDEHPLADAQRDALTHLVVSVPGEIVAVNGPPGTGKTTMLLSAVASLWAQAALEQGDPPVIVAASTNNQAVTNILDAFGKDFKAGNGPFAGRWLPDIKSFGAYFPSSSKLGEAAAKYQTPGFFDTVEAPDYFASASKAFITAGKQAFPSLAKTDVSSIVEALHAELRAEAAKLSRMASTWTRFQAEKRSARNTLGTDPYTTLGHLKNEAARDEALLNDVRKTLKHWNDHLASESFWLTFFSWIPAVEKKRVAMARRELGTMGIAIDDDIRSVDSISHQLKGHAAELATAASNSAACAMSAQRVIDAFEAAYRHWKGSVREIDSEEHPIRTLADADRKADTTIRFRMFLLATHYWEGRWLLEIEKLGAQLEELKGKRGRQVIMDRWRRRMMLTPCVVSTFFMLPTHLKCRRREGEGFTDEYLYDFADLLIVDEAGQVLPEVAGASFALAKRALVIGDTLQIEPIWAMPGPVDVGNLISAEIMSPASPRTEFERLRELGITASSGSVMKIAQNASRYHYDRDLARGLFLYEHRRCLSEIIDYCNQLCYHGKLIPSRDENKYPSKVDLPAMGYLHIDGMCTQGKSGSRQNKVEAETIAAWISEHREMLEQAYGEPLHKVIGVVTPFAGQAGLISAECKKRGIAVGPGESSMTIGTVHALQGAERWVIVFSPTYSKHADGRFIDRNTSMLNVAVSRAKDSFLVFGDMDMFNPRLKQQPRGLLASHLFRSMGNELSYPAIQRADMADLGATIQVLHDAEEHDAFLLEAIESAKREVLIVTPWFKQEKLSASGVLDPMLAAISRGVKIAIYTDLEFNRGNKSAQDQEANERTLMEAREALESSGIQLVIVNKVHSKIVACDDDLLCMGSFNWFGAAREGDYKRHETSLVYKGSAVSNEIVINRNSLQARQDKFTDKRT</sequence>
<dbReference type="Gene3D" id="3.40.50.300">
    <property type="entry name" value="P-loop containing nucleotide triphosphate hydrolases"/>
    <property type="match status" value="3"/>
</dbReference>
<dbReference type="Pfam" id="PF13091">
    <property type="entry name" value="PLDc_2"/>
    <property type="match status" value="1"/>
</dbReference>
<dbReference type="PIRSF" id="PIRSF026306">
    <property type="entry name" value="UCP026306"/>
    <property type="match status" value="1"/>
</dbReference>
<dbReference type="PANTHER" id="PTHR10887">
    <property type="entry name" value="DNA2/NAM7 HELICASE FAMILY"/>
    <property type="match status" value="1"/>
</dbReference>
<evidence type="ECO:0000259" key="1">
    <source>
        <dbReference type="SMART" id="SM00382"/>
    </source>
</evidence>
<dbReference type="Proteomes" id="UP000295443">
    <property type="component" value="Unassembled WGS sequence"/>
</dbReference>
<comment type="caution">
    <text evidence="2">The sequence shown here is derived from an EMBL/GenBank/DDBJ whole genome shotgun (WGS) entry which is preliminary data.</text>
</comment>
<dbReference type="AlphaFoldDB" id="A0A4R1BD08"/>
<organism evidence="2 3">
    <name type="scientific">Parasulfuritortus cantonensis</name>
    <dbReference type="NCBI Taxonomy" id="2528202"/>
    <lineage>
        <taxon>Bacteria</taxon>
        <taxon>Pseudomonadati</taxon>
        <taxon>Pseudomonadota</taxon>
        <taxon>Betaproteobacteria</taxon>
        <taxon>Nitrosomonadales</taxon>
        <taxon>Thiobacillaceae</taxon>
        <taxon>Parasulfuritortus</taxon>
    </lineage>
</organism>
<dbReference type="Pfam" id="PF13087">
    <property type="entry name" value="AAA_12"/>
    <property type="match status" value="1"/>
</dbReference>
<gene>
    <name evidence="2" type="ORF">EZJ19_08535</name>
</gene>
<dbReference type="Gene3D" id="3.30.870.10">
    <property type="entry name" value="Endonuclease Chain A"/>
    <property type="match status" value="1"/>
</dbReference>
<dbReference type="EMBL" id="SJZB01000032">
    <property type="protein sequence ID" value="TCJ14923.1"/>
    <property type="molecule type" value="Genomic_DNA"/>
</dbReference>
<evidence type="ECO:0000313" key="3">
    <source>
        <dbReference type="Proteomes" id="UP000295443"/>
    </source>
</evidence>
<dbReference type="PANTHER" id="PTHR10887:SF530">
    <property type="entry name" value="SUPERFAMILY I DNA HELICASES"/>
    <property type="match status" value="1"/>
</dbReference>
<dbReference type="InterPro" id="IPR003593">
    <property type="entry name" value="AAA+_ATPase"/>
</dbReference>
<dbReference type="Pfam" id="PF13604">
    <property type="entry name" value="AAA_30"/>
    <property type="match status" value="1"/>
</dbReference>
<protein>
    <submittedName>
        <fullName evidence="2">Phospholipase</fullName>
    </submittedName>
</protein>
<accession>A0A4R1BD08</accession>
<dbReference type="InterPro" id="IPR025202">
    <property type="entry name" value="PLD-like_dom"/>
</dbReference>
<dbReference type="CDD" id="cd18808">
    <property type="entry name" value="SF1_C_Upf1"/>
    <property type="match status" value="1"/>
</dbReference>
<dbReference type="InterPro" id="IPR047187">
    <property type="entry name" value="SF1_C_Upf1"/>
</dbReference>
<dbReference type="RefSeq" id="WP_131446602.1">
    <property type="nucleotide sequence ID" value="NZ_SJZB01000032.1"/>
</dbReference>
<name>A0A4R1BD08_9PROT</name>
<dbReference type="SUPFAM" id="SSF52540">
    <property type="entry name" value="P-loop containing nucleoside triphosphate hydrolases"/>
    <property type="match status" value="1"/>
</dbReference>